<reference evidence="3" key="1">
    <citation type="submission" date="2014-07" db="EMBL/GenBank/DDBJ databases">
        <authorList>
            <person name="Martin A.A"/>
            <person name="De Silva N."/>
        </authorList>
    </citation>
    <scope>NUCLEOTIDE SEQUENCE</scope>
</reference>
<evidence type="ECO:0000256" key="1">
    <source>
        <dbReference type="SAM" id="MobiDB-lite"/>
    </source>
</evidence>
<feature type="compositionally biased region" description="Basic residues" evidence="1">
    <location>
        <begin position="72"/>
        <end position="91"/>
    </location>
</feature>
<evidence type="ECO:0000313" key="4">
    <source>
        <dbReference type="WBParaSite" id="SVE_1135800.1"/>
    </source>
</evidence>
<organism evidence="3 4">
    <name type="scientific">Strongyloides venezuelensis</name>
    <name type="common">Threadworm</name>
    <dbReference type="NCBI Taxonomy" id="75913"/>
    <lineage>
        <taxon>Eukaryota</taxon>
        <taxon>Metazoa</taxon>
        <taxon>Ecdysozoa</taxon>
        <taxon>Nematoda</taxon>
        <taxon>Chromadorea</taxon>
        <taxon>Rhabditida</taxon>
        <taxon>Tylenchina</taxon>
        <taxon>Panagrolaimomorpha</taxon>
        <taxon>Strongyloidoidea</taxon>
        <taxon>Strongyloididae</taxon>
        <taxon>Strongyloides</taxon>
    </lineage>
</organism>
<evidence type="ECO:0000313" key="3">
    <source>
        <dbReference type="Proteomes" id="UP000035680"/>
    </source>
</evidence>
<keyword evidence="2" id="KW-0732">Signal</keyword>
<feature type="chain" id="PRO_5005330214" evidence="2">
    <location>
        <begin position="26"/>
        <end position="126"/>
    </location>
</feature>
<protein>
    <submittedName>
        <fullName evidence="4">Uncharacterized protein</fullName>
    </submittedName>
</protein>
<proteinExistence type="predicted"/>
<feature type="compositionally biased region" description="Basic residues" evidence="1">
    <location>
        <begin position="98"/>
        <end position="113"/>
    </location>
</feature>
<evidence type="ECO:0000256" key="2">
    <source>
        <dbReference type="SAM" id="SignalP"/>
    </source>
</evidence>
<dbReference type="AlphaFoldDB" id="A0A0K0FPX6"/>
<reference evidence="4" key="2">
    <citation type="submission" date="2015-08" db="UniProtKB">
        <authorList>
            <consortium name="WormBaseParasite"/>
        </authorList>
    </citation>
    <scope>IDENTIFICATION</scope>
</reference>
<name>A0A0K0FPX6_STRVS</name>
<feature type="signal peptide" evidence="2">
    <location>
        <begin position="1"/>
        <end position="25"/>
    </location>
</feature>
<accession>A0A0K0FPX6</accession>
<dbReference type="WBParaSite" id="SVE_1135800.1">
    <property type="protein sequence ID" value="SVE_1135800.1"/>
    <property type="gene ID" value="SVE_1135800"/>
</dbReference>
<feature type="region of interest" description="Disordered" evidence="1">
    <location>
        <begin position="72"/>
        <end position="126"/>
    </location>
</feature>
<sequence>MICKNLEHVTLFLIFVVFASHYIQARSGKDNLIQNHLTKKTTAKQAAAELGANNLQASGTKISIYKLDKAAKKSSLHKKQNKKGSVHKKQPKTQDKKRSVHKKSFSKPAHKKVTSNVKSKKEEEDE</sequence>
<keyword evidence="3" id="KW-1185">Reference proteome</keyword>
<dbReference type="Proteomes" id="UP000035680">
    <property type="component" value="Unassembled WGS sequence"/>
</dbReference>